<name>A0AA87SW29_9LEPT</name>
<sequence>MIKKINILFLTLILISQCKESNYNQEDNMSLNTPNVLSIDTLLNGIWTDGSEYATTYMKFVKINSNYEFHIIEGPDGAIFKNVKVICNKKYYCRILTSNEKSLLLSFHILKNNDIKVEFFPRPEQTLLVEKINSQESLKVPTVYASGSILKNLSPAQNTHQNRAPGMEPRR</sequence>
<evidence type="ECO:0000313" key="1">
    <source>
        <dbReference type="EMBL" id="EKR99657.1"/>
    </source>
</evidence>
<comment type="caution">
    <text evidence="1">The sequence shown here is derived from an EMBL/GenBank/DDBJ whole genome shotgun (WGS) entry which is preliminary data.</text>
</comment>
<evidence type="ECO:0000313" key="2">
    <source>
        <dbReference type="Proteomes" id="UP000001343"/>
    </source>
</evidence>
<dbReference type="EMBL" id="AKWM02000048">
    <property type="protein sequence ID" value="EKR99657.1"/>
    <property type="molecule type" value="Genomic_DNA"/>
</dbReference>
<reference evidence="1 2" key="1">
    <citation type="journal article" date="2014" name="Int. J. Syst. Evol. Microbiol.">
        <title>Leptospira mayottensis sp. nov., a pathogenic species of the genus Leptospira isolated from humans.</title>
        <authorList>
            <person name="Bourhy P."/>
            <person name="Collet L."/>
            <person name="Brisse S."/>
            <person name="Picardeau M."/>
        </authorList>
    </citation>
    <scope>NUCLEOTIDE SEQUENCE [LARGE SCALE GENOMIC DNA]</scope>
    <source>
        <strain evidence="1 2">200901122</strain>
    </source>
</reference>
<gene>
    <name evidence="1" type="ORF">LEP1GSC125_3399</name>
</gene>
<protein>
    <submittedName>
        <fullName evidence="1">Uncharacterized protein</fullName>
    </submittedName>
</protein>
<accession>A0AA87SW29</accession>
<dbReference type="Proteomes" id="UP000001343">
    <property type="component" value="Unassembled WGS sequence"/>
</dbReference>
<proteinExistence type="predicted"/>
<dbReference type="AlphaFoldDB" id="A0AA87SW29"/>
<organism evidence="1 2">
    <name type="scientific">Leptospira mayottensis 200901122</name>
    <dbReference type="NCBI Taxonomy" id="1193010"/>
    <lineage>
        <taxon>Bacteria</taxon>
        <taxon>Pseudomonadati</taxon>
        <taxon>Spirochaetota</taxon>
        <taxon>Spirochaetia</taxon>
        <taxon>Leptospirales</taxon>
        <taxon>Leptospiraceae</taxon>
        <taxon>Leptospira</taxon>
    </lineage>
</organism>